<dbReference type="InterPro" id="IPR023395">
    <property type="entry name" value="MCP_dom_sf"/>
</dbReference>
<comment type="similarity">
    <text evidence="2 10">Belongs to the mitochondrial carrier (TC 2.A.29) family.</text>
</comment>
<dbReference type="InterPro" id="IPR011992">
    <property type="entry name" value="EF-hand-dom_pair"/>
</dbReference>
<dbReference type="PRINTS" id="PR00926">
    <property type="entry name" value="MITOCARRIER"/>
</dbReference>
<evidence type="ECO:0000256" key="7">
    <source>
        <dbReference type="ARBA" id="ARBA00022989"/>
    </source>
</evidence>
<evidence type="ECO:0000313" key="12">
    <source>
        <dbReference type="EMBL" id="CAD7284111.1"/>
    </source>
</evidence>
<proteinExistence type="inferred from homology"/>
<keyword evidence="5" id="KW-0677">Repeat</keyword>
<dbReference type="OrthoDB" id="270584at2759"/>
<dbReference type="GO" id="GO:0005743">
    <property type="term" value="C:mitochondrial inner membrane"/>
    <property type="evidence" value="ECO:0007669"/>
    <property type="project" value="UniProtKB-SubCell"/>
</dbReference>
<dbReference type="InterPro" id="IPR018247">
    <property type="entry name" value="EF_Hand_1_Ca_BS"/>
</dbReference>
<evidence type="ECO:0000256" key="9">
    <source>
        <dbReference type="PROSITE-ProRule" id="PRU00282"/>
    </source>
</evidence>
<dbReference type="InterPro" id="IPR018108">
    <property type="entry name" value="MCP_transmembrane"/>
</dbReference>
<feature type="repeat" description="Solcar" evidence="9">
    <location>
        <begin position="189"/>
        <end position="274"/>
    </location>
</feature>
<feature type="domain" description="EF-hand" evidence="11">
    <location>
        <begin position="83"/>
        <end position="118"/>
    </location>
</feature>
<dbReference type="PROSITE" id="PS50222">
    <property type="entry name" value="EF_HAND_2"/>
    <property type="match status" value="2"/>
</dbReference>
<dbReference type="PANTHER" id="PTHR24089">
    <property type="entry name" value="SOLUTE CARRIER FAMILY 25"/>
    <property type="match status" value="1"/>
</dbReference>
<evidence type="ECO:0000313" key="13">
    <source>
        <dbReference type="Proteomes" id="UP000678499"/>
    </source>
</evidence>
<evidence type="ECO:0000256" key="8">
    <source>
        <dbReference type="ARBA" id="ARBA00023136"/>
    </source>
</evidence>
<dbReference type="GO" id="GO:0055085">
    <property type="term" value="P:transmembrane transport"/>
    <property type="evidence" value="ECO:0007669"/>
    <property type="project" value="InterPro"/>
</dbReference>
<feature type="non-terminal residue" evidence="12">
    <location>
        <position position="1"/>
    </location>
</feature>
<evidence type="ECO:0000256" key="3">
    <source>
        <dbReference type="ARBA" id="ARBA00022448"/>
    </source>
</evidence>
<gene>
    <name evidence="12" type="ORF">NMOB1V02_LOCUS11718</name>
</gene>
<reference evidence="12" key="1">
    <citation type="submission" date="2020-11" db="EMBL/GenBank/DDBJ databases">
        <authorList>
            <person name="Tran Van P."/>
        </authorList>
    </citation>
    <scope>NUCLEOTIDE SEQUENCE</scope>
</reference>
<keyword evidence="8 9" id="KW-0472">Membrane</keyword>
<evidence type="ECO:0000256" key="10">
    <source>
        <dbReference type="RuleBase" id="RU000488"/>
    </source>
</evidence>
<comment type="subcellular location">
    <subcellularLocation>
        <location evidence="1">Mitochondrion inner membrane</location>
        <topology evidence="1">Multi-pass membrane protein</topology>
    </subcellularLocation>
</comment>
<evidence type="ECO:0000256" key="6">
    <source>
        <dbReference type="ARBA" id="ARBA00022837"/>
    </source>
</evidence>
<dbReference type="InterPro" id="IPR002048">
    <property type="entry name" value="EF_hand_dom"/>
</dbReference>
<dbReference type="PROSITE" id="PS00018">
    <property type="entry name" value="EF_HAND_1"/>
    <property type="match status" value="2"/>
</dbReference>
<dbReference type="InterPro" id="IPR002067">
    <property type="entry name" value="MCP"/>
</dbReference>
<sequence>MTGDSNKTADASGSNSKSWSYDSLFKKLDFRNSGKINIEDIQKGSRNIGLPVDESEASVLVNLGDKDASGDVDREEFVQYMTKHEQQLKKAFDTLDTNHDGRIDLVEIRGGFEASGMSLAEGEASDLMSRVDSDGSNDISFAEWRKFLLFHPKDDIKSILAYWSHRPVLDMGDDLGIPEDFTENELKSGLWWRHLVAGGIAGAVSRTSTAPLDRIKVFLQVHGLKRFGGLKGCLSHMISEGGFRSLWRGNGVNILKIAPESAFKFMGYEQVKRMIRSGDNPGEVRVSERFIAGSCAGAFSQSLIYPLEVRSFYCFL</sequence>
<feature type="domain" description="EF-hand" evidence="11">
    <location>
        <begin position="119"/>
        <end position="154"/>
    </location>
</feature>
<accession>A0A7R9C1E6</accession>
<keyword evidence="13" id="KW-1185">Reference proteome</keyword>
<dbReference type="Pfam" id="PF00153">
    <property type="entry name" value="Mito_carr"/>
    <property type="match status" value="1"/>
</dbReference>
<dbReference type="Gene3D" id="1.10.238.10">
    <property type="entry name" value="EF-hand"/>
    <property type="match status" value="2"/>
</dbReference>
<keyword evidence="4 9" id="KW-0812">Transmembrane</keyword>
<dbReference type="Gene3D" id="1.50.40.10">
    <property type="entry name" value="Mitochondrial carrier domain"/>
    <property type="match status" value="1"/>
</dbReference>
<dbReference type="PROSITE" id="PS50920">
    <property type="entry name" value="SOLCAR"/>
    <property type="match status" value="1"/>
</dbReference>
<name>A0A7R9C1E6_9CRUS</name>
<dbReference type="SUPFAM" id="SSF47473">
    <property type="entry name" value="EF-hand"/>
    <property type="match status" value="1"/>
</dbReference>
<evidence type="ECO:0000256" key="1">
    <source>
        <dbReference type="ARBA" id="ARBA00004448"/>
    </source>
</evidence>
<dbReference type="AlphaFoldDB" id="A0A7R9C1E6"/>
<evidence type="ECO:0000256" key="2">
    <source>
        <dbReference type="ARBA" id="ARBA00006375"/>
    </source>
</evidence>
<evidence type="ECO:0000259" key="11">
    <source>
        <dbReference type="PROSITE" id="PS50222"/>
    </source>
</evidence>
<evidence type="ECO:0000256" key="4">
    <source>
        <dbReference type="ARBA" id="ARBA00022692"/>
    </source>
</evidence>
<dbReference type="SMART" id="SM00054">
    <property type="entry name" value="EFh"/>
    <property type="match status" value="4"/>
</dbReference>
<protein>
    <recommendedName>
        <fullName evidence="11">EF-hand domain-containing protein</fullName>
    </recommendedName>
</protein>
<keyword evidence="6" id="KW-0106">Calcium</keyword>
<dbReference type="GO" id="GO:0005509">
    <property type="term" value="F:calcium ion binding"/>
    <property type="evidence" value="ECO:0007669"/>
    <property type="project" value="InterPro"/>
</dbReference>
<dbReference type="Pfam" id="PF13499">
    <property type="entry name" value="EF-hand_7"/>
    <property type="match status" value="2"/>
</dbReference>
<dbReference type="EMBL" id="CAJPEX010006965">
    <property type="protein sequence ID" value="CAG0924263.1"/>
    <property type="molecule type" value="Genomic_DNA"/>
</dbReference>
<organism evidence="12">
    <name type="scientific">Notodromas monacha</name>
    <dbReference type="NCBI Taxonomy" id="399045"/>
    <lineage>
        <taxon>Eukaryota</taxon>
        <taxon>Metazoa</taxon>
        <taxon>Ecdysozoa</taxon>
        <taxon>Arthropoda</taxon>
        <taxon>Crustacea</taxon>
        <taxon>Oligostraca</taxon>
        <taxon>Ostracoda</taxon>
        <taxon>Podocopa</taxon>
        <taxon>Podocopida</taxon>
        <taxon>Cypridocopina</taxon>
        <taxon>Cypridoidea</taxon>
        <taxon>Cyprididae</taxon>
        <taxon>Notodromas</taxon>
    </lineage>
</organism>
<keyword evidence="7" id="KW-1133">Transmembrane helix</keyword>
<dbReference type="SUPFAM" id="SSF103506">
    <property type="entry name" value="Mitochondrial carrier"/>
    <property type="match status" value="1"/>
</dbReference>
<keyword evidence="3 10" id="KW-0813">Transport</keyword>
<dbReference type="Proteomes" id="UP000678499">
    <property type="component" value="Unassembled WGS sequence"/>
</dbReference>
<evidence type="ECO:0000256" key="5">
    <source>
        <dbReference type="ARBA" id="ARBA00022737"/>
    </source>
</evidence>
<dbReference type="EMBL" id="OA889002">
    <property type="protein sequence ID" value="CAD7284111.1"/>
    <property type="molecule type" value="Genomic_DNA"/>
</dbReference>